<proteinExistence type="predicted"/>
<protein>
    <submittedName>
        <fullName evidence="1">Uncharacterized protein</fullName>
    </submittedName>
</protein>
<dbReference type="AlphaFoldDB" id="A0A8T2P260"/>
<organism evidence="1 2">
    <name type="scientific">Albula glossodonta</name>
    <name type="common">roundjaw bonefish</name>
    <dbReference type="NCBI Taxonomy" id="121402"/>
    <lineage>
        <taxon>Eukaryota</taxon>
        <taxon>Metazoa</taxon>
        <taxon>Chordata</taxon>
        <taxon>Craniata</taxon>
        <taxon>Vertebrata</taxon>
        <taxon>Euteleostomi</taxon>
        <taxon>Actinopterygii</taxon>
        <taxon>Neopterygii</taxon>
        <taxon>Teleostei</taxon>
        <taxon>Albuliformes</taxon>
        <taxon>Albulidae</taxon>
        <taxon>Albula</taxon>
    </lineage>
</organism>
<dbReference type="GO" id="GO:0007165">
    <property type="term" value="P:signal transduction"/>
    <property type="evidence" value="ECO:0007669"/>
    <property type="project" value="InterPro"/>
</dbReference>
<comment type="caution">
    <text evidence="1">The sequence shown here is derived from an EMBL/GenBank/DDBJ whole genome shotgun (WGS) entry which is preliminary data.</text>
</comment>
<dbReference type="SUPFAM" id="SSF47895">
    <property type="entry name" value="Transducin (alpha subunit), insertion domain"/>
    <property type="match status" value="1"/>
</dbReference>
<dbReference type="OrthoDB" id="5817230at2759"/>
<evidence type="ECO:0000313" key="2">
    <source>
        <dbReference type="Proteomes" id="UP000824540"/>
    </source>
</evidence>
<evidence type="ECO:0000313" key="1">
    <source>
        <dbReference type="EMBL" id="KAG9343718.1"/>
    </source>
</evidence>
<gene>
    <name evidence="1" type="ORF">JZ751_013096</name>
</gene>
<dbReference type="InterPro" id="IPR011025">
    <property type="entry name" value="GproteinA_insert"/>
</dbReference>
<sequence length="227" mass="25889">MQEREREWMTCSKGPRPGSNLGCCGKAWPYVACALPDDLPEPVFADQAQGPSEADVIKLKEEVEIYRPYPPWSPWNGFPPKLNGLVEVRVVRFYQVRVGIRDASYGQLCWWVWLTGRACGLNTVRKRGPDTMQGIRVLVDAREKLHIPWGDTSNQRHGDTMMGFDTRSALMANGMVENKVFQQYLSSIRSLWADSGIQHAYDRRREFQLVSAAAKIPRDPDYPLTFP</sequence>
<dbReference type="Proteomes" id="UP000824540">
    <property type="component" value="Unassembled WGS sequence"/>
</dbReference>
<dbReference type="Gene3D" id="1.10.400.10">
    <property type="entry name" value="GI Alpha 1, domain 2-like"/>
    <property type="match status" value="1"/>
</dbReference>
<accession>A0A8T2P260</accession>
<reference evidence="1" key="1">
    <citation type="thesis" date="2021" institute="BYU ScholarsArchive" country="Provo, UT, USA">
        <title>Applications of and Algorithms for Genome Assembly and Genomic Analyses with an Emphasis on Marine Teleosts.</title>
        <authorList>
            <person name="Pickett B.D."/>
        </authorList>
    </citation>
    <scope>NUCLEOTIDE SEQUENCE</scope>
    <source>
        <strain evidence="1">HI-2016</strain>
    </source>
</reference>
<dbReference type="EMBL" id="JAFBMS010000022">
    <property type="protein sequence ID" value="KAG9343718.1"/>
    <property type="molecule type" value="Genomic_DNA"/>
</dbReference>
<name>A0A8T2P260_9TELE</name>
<keyword evidence="2" id="KW-1185">Reference proteome</keyword>